<accession>A0A9Q3UJ01</accession>
<name>A0A9Q3UJ01_VIBPH</name>
<feature type="non-terminal residue" evidence="2">
    <location>
        <position position="163"/>
    </location>
</feature>
<dbReference type="EMBL" id="JACVHL010000029">
    <property type="protein sequence ID" value="MCC3807640.1"/>
    <property type="molecule type" value="Genomic_DNA"/>
</dbReference>
<feature type="transmembrane region" description="Helical" evidence="1">
    <location>
        <begin position="133"/>
        <end position="153"/>
    </location>
</feature>
<sequence length="163" mass="19214">MAFFFVYQERIRRCLVAILVVFTFLTFYLPIFPYTYLPIAMSFMTHELGYQKGVQIFEASVNFSFYWVFSVVAFSLYWLLNHKQELEIENRDVPISVMFGLIFVLYAISWFIFPYEPSTLALARELVDGDRMTWLFFVITYLFAIPMTEELCFRGVVMGGLLG</sequence>
<evidence type="ECO:0000313" key="2">
    <source>
        <dbReference type="EMBL" id="MCC3807640.1"/>
    </source>
</evidence>
<evidence type="ECO:0000256" key="1">
    <source>
        <dbReference type="SAM" id="Phobius"/>
    </source>
</evidence>
<keyword evidence="1" id="KW-0472">Membrane</keyword>
<protein>
    <submittedName>
        <fullName evidence="2">Uncharacterized protein</fullName>
    </submittedName>
</protein>
<proteinExistence type="predicted"/>
<evidence type="ECO:0000313" key="3">
    <source>
        <dbReference type="Proteomes" id="UP000726777"/>
    </source>
</evidence>
<keyword evidence="1" id="KW-1133">Transmembrane helix</keyword>
<feature type="transmembrane region" description="Helical" evidence="1">
    <location>
        <begin position="14"/>
        <end position="36"/>
    </location>
</feature>
<organism evidence="2 3">
    <name type="scientific">Vibrio parahaemolyticus</name>
    <dbReference type="NCBI Taxonomy" id="670"/>
    <lineage>
        <taxon>Bacteria</taxon>
        <taxon>Pseudomonadati</taxon>
        <taxon>Pseudomonadota</taxon>
        <taxon>Gammaproteobacteria</taxon>
        <taxon>Vibrionales</taxon>
        <taxon>Vibrionaceae</taxon>
        <taxon>Vibrio</taxon>
    </lineage>
</organism>
<reference evidence="2" key="1">
    <citation type="submission" date="2020-09" db="EMBL/GenBank/DDBJ databases">
        <title>Genome sequence of Vibrio parahaemolyticus isolates.</title>
        <authorList>
            <person name="Hammerl J.A."/>
            <person name="Strauch E."/>
        </authorList>
    </citation>
    <scope>NUCLEOTIDE SEQUENCE</scope>
    <source>
        <strain evidence="2">17-VB00146</strain>
    </source>
</reference>
<gene>
    <name evidence="2" type="ORF">IB292_21710</name>
</gene>
<keyword evidence="1" id="KW-0812">Transmembrane</keyword>
<feature type="transmembrane region" description="Helical" evidence="1">
    <location>
        <begin position="56"/>
        <end position="80"/>
    </location>
</feature>
<dbReference type="Proteomes" id="UP000726777">
    <property type="component" value="Unassembled WGS sequence"/>
</dbReference>
<dbReference type="RefSeq" id="WP_228085925.1">
    <property type="nucleotide sequence ID" value="NZ_JACVHL010000029.1"/>
</dbReference>
<dbReference type="AlphaFoldDB" id="A0A9Q3UJ01"/>
<comment type="caution">
    <text evidence="2">The sequence shown here is derived from an EMBL/GenBank/DDBJ whole genome shotgun (WGS) entry which is preliminary data.</text>
</comment>
<feature type="transmembrane region" description="Helical" evidence="1">
    <location>
        <begin position="92"/>
        <end position="113"/>
    </location>
</feature>